<dbReference type="Gene3D" id="3.30.70.100">
    <property type="match status" value="1"/>
</dbReference>
<evidence type="ECO:0000313" key="3">
    <source>
        <dbReference type="Proteomes" id="UP000025061"/>
    </source>
</evidence>
<dbReference type="PANTHER" id="PTHR41521">
    <property type="match status" value="1"/>
</dbReference>
<keyword evidence="3" id="KW-1185">Reference proteome</keyword>
<dbReference type="AlphaFoldDB" id="A0A059FRQ0"/>
<organism evidence="2 3">
    <name type="scientific">Hyphomonas hirschiana VP5</name>
    <dbReference type="NCBI Taxonomy" id="1280951"/>
    <lineage>
        <taxon>Bacteria</taxon>
        <taxon>Pseudomonadati</taxon>
        <taxon>Pseudomonadota</taxon>
        <taxon>Alphaproteobacteria</taxon>
        <taxon>Hyphomonadales</taxon>
        <taxon>Hyphomonadaceae</taxon>
        <taxon>Hyphomonas</taxon>
    </lineage>
</organism>
<accession>A0A059FRQ0</accession>
<dbReference type="SUPFAM" id="SSF54909">
    <property type="entry name" value="Dimeric alpha+beta barrel"/>
    <property type="match status" value="1"/>
</dbReference>
<evidence type="ECO:0000313" key="2">
    <source>
        <dbReference type="EMBL" id="KCZ93113.1"/>
    </source>
</evidence>
<comment type="caution">
    <text evidence="2">The sequence shown here is derived from an EMBL/GenBank/DDBJ whole genome shotgun (WGS) entry which is preliminary data.</text>
</comment>
<dbReference type="InterPro" id="IPR010753">
    <property type="entry name" value="DUF1330"/>
</dbReference>
<dbReference type="PANTHER" id="PTHR41521:SF4">
    <property type="entry name" value="BLR0684 PROTEIN"/>
    <property type="match status" value="1"/>
</dbReference>
<name>A0A059FRQ0_9PROT</name>
<sequence length="95" mass="10707">MTVYALAQLKIEDRAVYQRYVDRFLPVLAAYGGCLLAADETPEQIEGVWPFDKVILIAFPDRDSFRRWANSEDYKAIAQDRLTSASGPVLLVQGL</sequence>
<proteinExistence type="predicted"/>
<gene>
    <name evidence="2" type="ORF">HHI_10529</name>
</gene>
<dbReference type="InterPro" id="IPR011008">
    <property type="entry name" value="Dimeric_a/b-barrel"/>
</dbReference>
<evidence type="ECO:0000259" key="1">
    <source>
        <dbReference type="Pfam" id="PF07045"/>
    </source>
</evidence>
<dbReference type="EMBL" id="ARYI01000008">
    <property type="protein sequence ID" value="KCZ93113.1"/>
    <property type="molecule type" value="Genomic_DNA"/>
</dbReference>
<dbReference type="OrthoDB" id="9806380at2"/>
<reference evidence="2 3" key="1">
    <citation type="submission" date="2013-04" db="EMBL/GenBank/DDBJ databases">
        <title>Hyphomonas hirschiana VP5 Genome Sequencing.</title>
        <authorList>
            <person name="Lai Q."/>
            <person name="Shao Z."/>
        </authorList>
    </citation>
    <scope>NUCLEOTIDE SEQUENCE [LARGE SCALE GENOMIC DNA]</scope>
    <source>
        <strain evidence="2 3">VP5</strain>
    </source>
</reference>
<protein>
    <recommendedName>
        <fullName evidence="1">DUF1330 domain-containing protein</fullName>
    </recommendedName>
</protein>
<dbReference type="PATRIC" id="fig|1280951.3.peg.2122"/>
<dbReference type="Proteomes" id="UP000025061">
    <property type="component" value="Unassembled WGS sequence"/>
</dbReference>
<dbReference type="RefSeq" id="WP_011646475.1">
    <property type="nucleotide sequence ID" value="NZ_ARYI01000008.1"/>
</dbReference>
<dbReference type="Pfam" id="PF07045">
    <property type="entry name" value="DUF1330"/>
    <property type="match status" value="1"/>
</dbReference>
<feature type="domain" description="DUF1330" evidence="1">
    <location>
        <begin position="2"/>
        <end position="95"/>
    </location>
</feature>